<proteinExistence type="predicted"/>
<keyword evidence="6" id="KW-1185">Reference proteome</keyword>
<accession>A0A926RYV4</accession>
<dbReference type="RefSeq" id="WP_191160700.1">
    <property type="nucleotide sequence ID" value="NZ_JACXAI010000031.1"/>
</dbReference>
<dbReference type="Proteomes" id="UP000626844">
    <property type="component" value="Unassembled WGS sequence"/>
</dbReference>
<dbReference type="InterPro" id="IPR009057">
    <property type="entry name" value="Homeodomain-like_sf"/>
</dbReference>
<dbReference type="PANTHER" id="PTHR43479">
    <property type="entry name" value="ACREF/ENVCD OPERON REPRESSOR-RELATED"/>
    <property type="match status" value="1"/>
</dbReference>
<organism evidence="5 6">
    <name type="scientific">Metabacillus arenae</name>
    <dbReference type="NCBI Taxonomy" id="2771434"/>
    <lineage>
        <taxon>Bacteria</taxon>
        <taxon>Bacillati</taxon>
        <taxon>Bacillota</taxon>
        <taxon>Bacilli</taxon>
        <taxon>Bacillales</taxon>
        <taxon>Bacillaceae</taxon>
        <taxon>Metabacillus</taxon>
    </lineage>
</organism>
<sequence>MSPRKPSSQELTKEMIKNEARTQFVEKDFHQVSMRSIAKQLGCSHGALYYHFNNKAELFYAIIEEYFLTLNKLIEEIVNDSGDNHTKLKNVFLRFIEFGLNHQSQYEIMFMIRNTEVDALSQEAANLSYQHFARSVQSLSMNKLLISDIYSAFIALHGFVSHYRGYFNSFEEAKDAAYLHVDFLVKSLTNLERSKSV</sequence>
<dbReference type="SUPFAM" id="SSF46689">
    <property type="entry name" value="Homeodomain-like"/>
    <property type="match status" value="1"/>
</dbReference>
<comment type="caution">
    <text evidence="5">The sequence shown here is derived from an EMBL/GenBank/DDBJ whole genome shotgun (WGS) entry which is preliminary data.</text>
</comment>
<dbReference type="AlphaFoldDB" id="A0A926RYV4"/>
<feature type="DNA-binding region" description="H-T-H motif" evidence="3">
    <location>
        <begin position="33"/>
        <end position="52"/>
    </location>
</feature>
<keyword evidence="2 3" id="KW-0238">DNA-binding</keyword>
<dbReference type="InterPro" id="IPR050624">
    <property type="entry name" value="HTH-type_Tx_Regulator"/>
</dbReference>
<dbReference type="InterPro" id="IPR001647">
    <property type="entry name" value="HTH_TetR"/>
</dbReference>
<evidence type="ECO:0000259" key="4">
    <source>
        <dbReference type="PROSITE" id="PS50977"/>
    </source>
</evidence>
<dbReference type="PANTHER" id="PTHR43479:SF11">
    <property type="entry name" value="ACREF_ENVCD OPERON REPRESSOR-RELATED"/>
    <property type="match status" value="1"/>
</dbReference>
<dbReference type="PRINTS" id="PR00455">
    <property type="entry name" value="HTHTETR"/>
</dbReference>
<dbReference type="Gene3D" id="1.10.357.10">
    <property type="entry name" value="Tetracycline Repressor, domain 2"/>
    <property type="match status" value="1"/>
</dbReference>
<dbReference type="Pfam" id="PF00440">
    <property type="entry name" value="TetR_N"/>
    <property type="match status" value="1"/>
</dbReference>
<feature type="domain" description="HTH tetR-type" evidence="4">
    <location>
        <begin position="10"/>
        <end position="70"/>
    </location>
</feature>
<dbReference type="EMBL" id="JACXAI010000031">
    <property type="protein sequence ID" value="MBD1382471.1"/>
    <property type="molecule type" value="Genomic_DNA"/>
</dbReference>
<dbReference type="PROSITE" id="PS50977">
    <property type="entry name" value="HTH_TETR_2"/>
    <property type="match status" value="1"/>
</dbReference>
<dbReference type="GO" id="GO:0003677">
    <property type="term" value="F:DNA binding"/>
    <property type="evidence" value="ECO:0007669"/>
    <property type="project" value="UniProtKB-UniRule"/>
</dbReference>
<protein>
    <submittedName>
        <fullName evidence="5">TetR/AcrR family transcriptional regulator</fullName>
    </submittedName>
</protein>
<evidence type="ECO:0000313" key="6">
    <source>
        <dbReference type="Proteomes" id="UP000626844"/>
    </source>
</evidence>
<keyword evidence="1" id="KW-0678">Repressor</keyword>
<evidence type="ECO:0000256" key="1">
    <source>
        <dbReference type="ARBA" id="ARBA00022491"/>
    </source>
</evidence>
<name>A0A926RYV4_9BACI</name>
<evidence type="ECO:0000256" key="2">
    <source>
        <dbReference type="ARBA" id="ARBA00023125"/>
    </source>
</evidence>
<evidence type="ECO:0000313" key="5">
    <source>
        <dbReference type="EMBL" id="MBD1382471.1"/>
    </source>
</evidence>
<gene>
    <name evidence="5" type="ORF">IC621_19845</name>
</gene>
<evidence type="ECO:0000256" key="3">
    <source>
        <dbReference type="PROSITE-ProRule" id="PRU00335"/>
    </source>
</evidence>
<reference evidence="5" key="1">
    <citation type="submission" date="2020-09" db="EMBL/GenBank/DDBJ databases">
        <title>A novel bacterium of genus Bacillus, isolated from South China Sea.</title>
        <authorList>
            <person name="Huang H."/>
            <person name="Mo K."/>
            <person name="Hu Y."/>
        </authorList>
    </citation>
    <scope>NUCLEOTIDE SEQUENCE</scope>
    <source>
        <strain evidence="5">IB182487</strain>
    </source>
</reference>